<dbReference type="Pfam" id="PF05768">
    <property type="entry name" value="Glrx-like"/>
    <property type="match status" value="1"/>
</dbReference>
<name>A0ABY8H4P1_9MICC</name>
<protein>
    <submittedName>
        <fullName evidence="1">Glutaredoxin family protein</fullName>
    </submittedName>
</protein>
<accession>A0ABY8H4P1</accession>
<dbReference type="SUPFAM" id="SSF52833">
    <property type="entry name" value="Thioredoxin-like"/>
    <property type="match status" value="1"/>
</dbReference>
<keyword evidence="2" id="KW-1185">Reference proteome</keyword>
<dbReference type="Proteomes" id="UP001219037">
    <property type="component" value="Chromosome"/>
</dbReference>
<evidence type="ECO:0000313" key="2">
    <source>
        <dbReference type="Proteomes" id="UP001219037"/>
    </source>
</evidence>
<dbReference type="InterPro" id="IPR036249">
    <property type="entry name" value="Thioredoxin-like_sf"/>
</dbReference>
<dbReference type="RefSeq" id="WP_278157152.1">
    <property type="nucleotide sequence ID" value="NZ_CP121252.1"/>
</dbReference>
<sequence>MSDSSPDIMLLTRPECHLCAAARTTVARVCAEHGVAWREVSTTEEPALGERHSEEIPVLFIDGVQRDFWSIDADRLARLITAARTARQDPTP</sequence>
<evidence type="ECO:0000313" key="1">
    <source>
        <dbReference type="EMBL" id="WFP15976.1"/>
    </source>
</evidence>
<proteinExistence type="predicted"/>
<organism evidence="1 2">
    <name type="scientific">Citricoccus muralis</name>
    <dbReference type="NCBI Taxonomy" id="169134"/>
    <lineage>
        <taxon>Bacteria</taxon>
        <taxon>Bacillati</taxon>
        <taxon>Actinomycetota</taxon>
        <taxon>Actinomycetes</taxon>
        <taxon>Micrococcales</taxon>
        <taxon>Micrococcaceae</taxon>
        <taxon>Citricoccus</taxon>
    </lineage>
</organism>
<reference evidence="1 2" key="1">
    <citation type="submission" date="2023-04" db="EMBL/GenBank/DDBJ databases">
        <title>Funneling lignin-derived compounds into biodiesel using alkali-halophilic Citricoccus sp. P2.</title>
        <authorList>
            <person name="Luo C.-B."/>
        </authorList>
    </citation>
    <scope>NUCLEOTIDE SEQUENCE [LARGE SCALE GENOMIC DNA]</scope>
    <source>
        <strain evidence="1 2">P2</strain>
    </source>
</reference>
<gene>
    <name evidence="1" type="ORF">P8192_11315</name>
</gene>
<dbReference type="EMBL" id="CP121252">
    <property type="protein sequence ID" value="WFP15976.1"/>
    <property type="molecule type" value="Genomic_DNA"/>
</dbReference>
<dbReference type="InterPro" id="IPR008554">
    <property type="entry name" value="Glutaredoxin-like"/>
</dbReference>
<dbReference type="Gene3D" id="3.40.30.10">
    <property type="entry name" value="Glutaredoxin"/>
    <property type="match status" value="1"/>
</dbReference>